<dbReference type="Proteomes" id="UP001057375">
    <property type="component" value="Unassembled WGS sequence"/>
</dbReference>
<evidence type="ECO:0000256" key="1">
    <source>
        <dbReference type="ARBA" id="ARBA00004742"/>
    </source>
</evidence>
<comment type="caution">
    <text evidence="10">The sequence shown here is derived from an EMBL/GenBank/DDBJ whole genome shotgun (WGS) entry which is preliminary data.</text>
</comment>
<dbReference type="Gene3D" id="3.90.228.20">
    <property type="match status" value="1"/>
</dbReference>
<sequence>MPLDLAAYGIKNLETKTIFHNAPAAVLYEQAILHEGAKVSDMGALVAYSGKYCGRSPKDKRIVYSEGSKDDVWWLPEGAHLRDTKGSVSPNQPISEEGFAANKKIAIEFLSSCDRLYVTDGIIGWEEKCWRKVRIISSLAYHAIFMKNMMKRITEEEKEAFVPDFLMYNAGAQTADQSVESVCNDASVNLSLDTKEQVVLGSMYAGEQKKGLLTYAMYYLPKEYNFLPMHCSCTEDPTTKKCTIFFGLSGTGKTTLSADPRRELIGDDEHIWHDTGVCCIEGGAYAKVIDLDAEKEPDIYKAIRFGSILENVKFIKDKKGEDTRTVDWHDTSITLNTRSSFPIEHMDRLAKIPCCTTPGSHPEHVVFLTYDAFGVLPPVSRLNRQQQQYYFALGFTSKVAGTEVGITEPKATFSPCFGGPFLIWHPSVYAKLLADLVEKHGSNVWLINTGFVQGAYGEGHRIHLKHTRSIVDAIHDGSLVESMKKEGGSIHDKFFGLEIPTAVKNVPSELLIPRNSWKSQEAYDAKATQLCELFKKGFKQYEGVFPDVVIAKGGPQI</sequence>
<dbReference type="PANTHER" id="PTHR30031">
    <property type="entry name" value="PHOSPHOENOLPYRUVATE CARBOXYKINASE ATP"/>
    <property type="match status" value="1"/>
</dbReference>
<dbReference type="SUPFAM" id="SSF53795">
    <property type="entry name" value="PEP carboxykinase-like"/>
    <property type="match status" value="1"/>
</dbReference>
<keyword evidence="4" id="KW-0312">Gluconeogenesis</keyword>
<organism evidence="10 11">
    <name type="scientific">Aduncisulcus paluster</name>
    <dbReference type="NCBI Taxonomy" id="2918883"/>
    <lineage>
        <taxon>Eukaryota</taxon>
        <taxon>Metamonada</taxon>
        <taxon>Carpediemonas-like organisms</taxon>
        <taxon>Aduncisulcus</taxon>
    </lineage>
</organism>
<dbReference type="InterPro" id="IPR008210">
    <property type="entry name" value="PEP_carboxykinase_N"/>
</dbReference>
<dbReference type="Gene3D" id="2.170.8.10">
    <property type="entry name" value="Phosphoenolpyruvate Carboxykinase, domain 2"/>
    <property type="match status" value="1"/>
</dbReference>
<dbReference type="SUPFAM" id="SSF68923">
    <property type="entry name" value="PEP carboxykinase N-terminal domain"/>
    <property type="match status" value="1"/>
</dbReference>
<comment type="catalytic activity">
    <reaction evidence="9">
        <text>oxaloacetate + ATP = phosphoenolpyruvate + ADP + CO2</text>
        <dbReference type="Rhea" id="RHEA:18617"/>
        <dbReference type="ChEBI" id="CHEBI:16452"/>
        <dbReference type="ChEBI" id="CHEBI:16526"/>
        <dbReference type="ChEBI" id="CHEBI:30616"/>
        <dbReference type="ChEBI" id="CHEBI:58702"/>
        <dbReference type="ChEBI" id="CHEBI:456216"/>
        <dbReference type="EC" id="4.1.1.49"/>
    </reaction>
</comment>
<keyword evidence="11" id="KW-1185">Reference proteome</keyword>
<dbReference type="EC" id="4.1.1.49" evidence="3"/>
<dbReference type="EMBL" id="BQXS01010886">
    <property type="protein sequence ID" value="GKT34936.1"/>
    <property type="molecule type" value="Genomic_DNA"/>
</dbReference>
<evidence type="ECO:0000256" key="2">
    <source>
        <dbReference type="ARBA" id="ARBA00006052"/>
    </source>
</evidence>
<evidence type="ECO:0000256" key="8">
    <source>
        <dbReference type="ARBA" id="ARBA00023239"/>
    </source>
</evidence>
<evidence type="ECO:0000256" key="5">
    <source>
        <dbReference type="ARBA" id="ARBA00022741"/>
    </source>
</evidence>
<dbReference type="InterPro" id="IPR013035">
    <property type="entry name" value="PEP_carboxykinase_C"/>
</dbReference>
<dbReference type="HAMAP" id="MF_00453">
    <property type="entry name" value="PEPCK_ATP"/>
    <property type="match status" value="1"/>
</dbReference>
<dbReference type="PANTHER" id="PTHR30031:SF0">
    <property type="entry name" value="PHOSPHOENOLPYRUVATE CARBOXYKINASE (ATP)"/>
    <property type="match status" value="1"/>
</dbReference>
<dbReference type="PIRSF" id="PIRSF006294">
    <property type="entry name" value="PEP_crbxkin"/>
    <property type="match status" value="1"/>
</dbReference>
<keyword evidence="8" id="KW-0456">Lyase</keyword>
<evidence type="ECO:0000256" key="7">
    <source>
        <dbReference type="ARBA" id="ARBA00022840"/>
    </source>
</evidence>
<evidence type="ECO:0000256" key="4">
    <source>
        <dbReference type="ARBA" id="ARBA00022432"/>
    </source>
</evidence>
<dbReference type="Pfam" id="PF01293">
    <property type="entry name" value="PEPCK_ATP"/>
    <property type="match status" value="1"/>
</dbReference>
<protein>
    <recommendedName>
        <fullName evidence="3">phosphoenolpyruvate carboxykinase (ATP)</fullName>
        <ecNumber evidence="3">4.1.1.49</ecNumber>
    </recommendedName>
</protein>
<dbReference type="NCBIfam" id="TIGR00224">
    <property type="entry name" value="pckA"/>
    <property type="match status" value="1"/>
</dbReference>
<evidence type="ECO:0000256" key="6">
    <source>
        <dbReference type="ARBA" id="ARBA00022793"/>
    </source>
</evidence>
<evidence type="ECO:0000313" key="11">
    <source>
        <dbReference type="Proteomes" id="UP001057375"/>
    </source>
</evidence>
<keyword evidence="6" id="KW-0210">Decarboxylase</keyword>
<accession>A0ABQ5KSE7</accession>
<evidence type="ECO:0000256" key="9">
    <source>
        <dbReference type="ARBA" id="ARBA00047371"/>
    </source>
</evidence>
<dbReference type="InterPro" id="IPR001272">
    <property type="entry name" value="PEP_carboxykinase_ATP"/>
</dbReference>
<reference evidence="10" key="1">
    <citation type="submission" date="2022-03" db="EMBL/GenBank/DDBJ databases">
        <title>Draft genome sequence of Aduncisulcus paluster, a free-living microaerophilic Fornicata.</title>
        <authorList>
            <person name="Yuyama I."/>
            <person name="Kume K."/>
            <person name="Tamura T."/>
            <person name="Inagaki Y."/>
            <person name="Hashimoto T."/>
        </authorList>
    </citation>
    <scope>NUCLEOTIDE SEQUENCE</scope>
    <source>
        <strain evidence="10">NY0171</strain>
    </source>
</reference>
<comment type="similarity">
    <text evidence="2">Belongs to the phosphoenolpyruvate carboxykinase (ATP) family.</text>
</comment>
<dbReference type="Gene3D" id="3.40.449.10">
    <property type="entry name" value="Phosphoenolpyruvate Carboxykinase, domain 1"/>
    <property type="match status" value="1"/>
</dbReference>
<keyword evidence="5" id="KW-0547">Nucleotide-binding</keyword>
<keyword evidence="7" id="KW-0067">ATP-binding</keyword>
<comment type="pathway">
    <text evidence="1">Carbohydrate biosynthesis; gluconeogenesis.</text>
</comment>
<proteinExistence type="inferred from homology"/>
<gene>
    <name evidence="10" type="ORF">ADUPG1_008197</name>
</gene>
<name>A0ABQ5KSE7_9EUKA</name>
<evidence type="ECO:0000313" key="10">
    <source>
        <dbReference type="EMBL" id="GKT34936.1"/>
    </source>
</evidence>
<evidence type="ECO:0000256" key="3">
    <source>
        <dbReference type="ARBA" id="ARBA00012363"/>
    </source>
</evidence>